<evidence type="ECO:0000256" key="1">
    <source>
        <dbReference type="SAM" id="Phobius"/>
    </source>
</evidence>
<keyword evidence="3" id="KW-1185">Reference proteome</keyword>
<keyword evidence="1" id="KW-0472">Membrane</keyword>
<organism evidence="2 3">
    <name type="scientific">Paenibacillus artemisiicola</name>
    <dbReference type="NCBI Taxonomy" id="1172618"/>
    <lineage>
        <taxon>Bacteria</taxon>
        <taxon>Bacillati</taxon>
        <taxon>Bacillota</taxon>
        <taxon>Bacilli</taxon>
        <taxon>Bacillales</taxon>
        <taxon>Paenibacillaceae</taxon>
        <taxon>Paenibacillus</taxon>
    </lineage>
</organism>
<dbReference type="PANTHER" id="PTHR37305:SF1">
    <property type="entry name" value="MEMBRANE PROTEIN"/>
    <property type="match status" value="1"/>
</dbReference>
<dbReference type="EMBL" id="JAGGDJ010000040">
    <property type="protein sequence ID" value="MBO7747784.1"/>
    <property type="molecule type" value="Genomic_DNA"/>
</dbReference>
<name>A0ABS3WHI4_9BACL</name>
<dbReference type="Pfam" id="PF12730">
    <property type="entry name" value="ABC2_membrane_4"/>
    <property type="match status" value="1"/>
</dbReference>
<feature type="transmembrane region" description="Helical" evidence="1">
    <location>
        <begin position="21"/>
        <end position="39"/>
    </location>
</feature>
<feature type="transmembrane region" description="Helical" evidence="1">
    <location>
        <begin position="229"/>
        <end position="257"/>
    </location>
</feature>
<accession>A0ABS3WHI4</accession>
<dbReference type="Proteomes" id="UP000670947">
    <property type="component" value="Unassembled WGS sequence"/>
</dbReference>
<feature type="transmembrane region" description="Helical" evidence="1">
    <location>
        <begin position="152"/>
        <end position="178"/>
    </location>
</feature>
<protein>
    <submittedName>
        <fullName evidence="2">ABC transporter permease</fullName>
    </submittedName>
</protein>
<feature type="transmembrane region" description="Helical" evidence="1">
    <location>
        <begin position="103"/>
        <end position="132"/>
    </location>
</feature>
<keyword evidence="1" id="KW-0812">Transmembrane</keyword>
<feature type="transmembrane region" description="Helical" evidence="1">
    <location>
        <begin position="190"/>
        <end position="209"/>
    </location>
</feature>
<keyword evidence="1" id="KW-1133">Transmembrane helix</keyword>
<dbReference type="RefSeq" id="WP_208850414.1">
    <property type="nucleotide sequence ID" value="NZ_JAGGDJ010000040.1"/>
</dbReference>
<gene>
    <name evidence="2" type="ORF">I8J29_26695</name>
</gene>
<sequence>MYNFLQLVRNENMKIYRRIGTWIMFGIILLIVILLSVLSKSFDKGGESMWSVMNSIEQFSYLLVTIFTVVVSAESVAGEFSSGTIKLLLIRPWSRSKILLSKYVALLLFALLMTVVMLGSSFVLNLILFGYGDAKTASDALGVPNSSSPFSYMIQAYILDYIGLIMIVTFSFMLSTLFRSGGLAIGLSMFIYFFGMIGSNLLMMLEYKWVDYLLFLHLNLKGYLGSKEIAHGMTLGFSLAVLAGYYIVFVAITWLVFNRRDVAT</sequence>
<proteinExistence type="predicted"/>
<feature type="transmembrane region" description="Helical" evidence="1">
    <location>
        <begin position="59"/>
        <end position="82"/>
    </location>
</feature>
<evidence type="ECO:0000313" key="3">
    <source>
        <dbReference type="Proteomes" id="UP000670947"/>
    </source>
</evidence>
<comment type="caution">
    <text evidence="2">The sequence shown here is derived from an EMBL/GenBank/DDBJ whole genome shotgun (WGS) entry which is preliminary data.</text>
</comment>
<dbReference type="PANTHER" id="PTHR37305">
    <property type="entry name" value="INTEGRAL MEMBRANE PROTEIN-RELATED"/>
    <property type="match status" value="1"/>
</dbReference>
<reference evidence="2 3" key="1">
    <citation type="submission" date="2021-03" db="EMBL/GenBank/DDBJ databases">
        <title>Paenibacillus artemisicola MWE-103 whole genome sequence.</title>
        <authorList>
            <person name="Ham Y.J."/>
        </authorList>
    </citation>
    <scope>NUCLEOTIDE SEQUENCE [LARGE SCALE GENOMIC DNA]</scope>
    <source>
        <strain evidence="2 3">MWE-103</strain>
    </source>
</reference>
<evidence type="ECO:0000313" key="2">
    <source>
        <dbReference type="EMBL" id="MBO7747784.1"/>
    </source>
</evidence>